<evidence type="ECO:0000313" key="3">
    <source>
        <dbReference type="Proteomes" id="UP000585836"/>
    </source>
</evidence>
<dbReference type="AlphaFoldDB" id="A0A7W9UQC3"/>
<gene>
    <name evidence="2" type="ORF">FHS34_002247</name>
</gene>
<evidence type="ECO:0000313" key="2">
    <source>
        <dbReference type="EMBL" id="MBB5926791.1"/>
    </source>
</evidence>
<dbReference type="Proteomes" id="UP000585836">
    <property type="component" value="Unassembled WGS sequence"/>
</dbReference>
<dbReference type="GO" id="GO:0032259">
    <property type="term" value="P:methylation"/>
    <property type="evidence" value="ECO:0007669"/>
    <property type="project" value="UniProtKB-KW"/>
</dbReference>
<name>A0A7W9UQC3_9ACTN</name>
<protein>
    <submittedName>
        <fullName evidence="2">SAM-dependent methyltransferase</fullName>
    </submittedName>
</protein>
<evidence type="ECO:0000259" key="1">
    <source>
        <dbReference type="Pfam" id="PF08242"/>
    </source>
</evidence>
<dbReference type="GO" id="GO:0017000">
    <property type="term" value="P:antibiotic biosynthetic process"/>
    <property type="evidence" value="ECO:0007669"/>
    <property type="project" value="UniProtKB-ARBA"/>
</dbReference>
<dbReference type="InterPro" id="IPR013217">
    <property type="entry name" value="Methyltransf_12"/>
</dbReference>
<feature type="domain" description="Methyltransferase type 12" evidence="1">
    <location>
        <begin position="43"/>
        <end position="137"/>
    </location>
</feature>
<dbReference type="Pfam" id="PF08242">
    <property type="entry name" value="Methyltransf_12"/>
    <property type="match status" value="1"/>
</dbReference>
<dbReference type="InterPro" id="IPR029063">
    <property type="entry name" value="SAM-dependent_MTases_sf"/>
</dbReference>
<dbReference type="GO" id="GO:0008168">
    <property type="term" value="F:methyltransferase activity"/>
    <property type="evidence" value="ECO:0007669"/>
    <property type="project" value="UniProtKB-KW"/>
</dbReference>
<accession>A0A7W9UQC3</accession>
<keyword evidence="2" id="KW-0808">Transferase</keyword>
<keyword evidence="2" id="KW-0489">Methyltransferase</keyword>
<dbReference type="CDD" id="cd02440">
    <property type="entry name" value="AdoMet_MTases"/>
    <property type="match status" value="1"/>
</dbReference>
<dbReference type="RefSeq" id="WP_184963719.1">
    <property type="nucleotide sequence ID" value="NZ_JACHJK010000003.1"/>
</dbReference>
<dbReference type="SUPFAM" id="SSF53335">
    <property type="entry name" value="S-adenosyl-L-methionine-dependent methyltransferases"/>
    <property type="match status" value="1"/>
</dbReference>
<reference evidence="2 3" key="1">
    <citation type="submission" date="2020-08" db="EMBL/GenBank/DDBJ databases">
        <title>Genomic Encyclopedia of Type Strains, Phase III (KMG-III): the genomes of soil and plant-associated and newly described type strains.</title>
        <authorList>
            <person name="Whitman W."/>
        </authorList>
    </citation>
    <scope>NUCLEOTIDE SEQUENCE [LARGE SCALE GENOMIC DNA]</scope>
    <source>
        <strain evidence="2 3">CECT 3313</strain>
    </source>
</reference>
<dbReference type="EMBL" id="JACHJK010000003">
    <property type="protein sequence ID" value="MBB5926791.1"/>
    <property type="molecule type" value="Genomic_DNA"/>
</dbReference>
<dbReference type="Gene3D" id="3.40.50.150">
    <property type="entry name" value="Vaccinia Virus protein VP39"/>
    <property type="match status" value="1"/>
</dbReference>
<dbReference type="PANTHER" id="PTHR43861">
    <property type="entry name" value="TRANS-ACONITATE 2-METHYLTRANSFERASE-RELATED"/>
    <property type="match status" value="1"/>
</dbReference>
<proteinExistence type="predicted"/>
<comment type="caution">
    <text evidence="2">The sequence shown here is derived from an EMBL/GenBank/DDBJ whole genome shotgun (WGS) entry which is preliminary data.</text>
</comment>
<keyword evidence="3" id="KW-1185">Reference proteome</keyword>
<organism evidence="2 3">
    <name type="scientific">Streptomyces echinatus</name>
    <dbReference type="NCBI Taxonomy" id="67293"/>
    <lineage>
        <taxon>Bacteria</taxon>
        <taxon>Bacillati</taxon>
        <taxon>Actinomycetota</taxon>
        <taxon>Actinomycetes</taxon>
        <taxon>Kitasatosporales</taxon>
        <taxon>Streptomycetaceae</taxon>
        <taxon>Streptomyces</taxon>
    </lineage>
</organism>
<sequence length="198" mass="21898">MGYVRRDEWDRHYARDRGFRKVGPDEKALLAEHVPAPADGRALDVGCGTGELAACLAGLGYLVDAVDFADSALVRARAEWADAKDVRWLCLDIARDDPAELRDDGYDLITLRLVYPFLGDRHRVLHALARRLRPGGAIVVITPLAATTPAERRGIALDEDEIGLLAQGWRTMERFDTEGLAVLVLRDALRAFTAHRTA</sequence>